<gene>
    <name evidence="1" type="ORF">F4695_002246</name>
</gene>
<organism evidence="1 2">
    <name type="scientific">Rhizobium soli</name>
    <dbReference type="NCBI Taxonomy" id="424798"/>
    <lineage>
        <taxon>Bacteria</taxon>
        <taxon>Pseudomonadati</taxon>
        <taxon>Pseudomonadota</taxon>
        <taxon>Alphaproteobacteria</taxon>
        <taxon>Hyphomicrobiales</taxon>
        <taxon>Rhizobiaceae</taxon>
        <taxon>Rhizobium/Agrobacterium group</taxon>
        <taxon>Rhizobium</taxon>
    </lineage>
</organism>
<proteinExistence type="predicted"/>
<reference evidence="1 2" key="1">
    <citation type="submission" date="2020-08" db="EMBL/GenBank/DDBJ databases">
        <title>The Agave Microbiome: Exploring the role of microbial communities in plant adaptations to desert environments.</title>
        <authorList>
            <person name="Partida-Martinez L.P."/>
        </authorList>
    </citation>
    <scope>NUCLEOTIDE SEQUENCE [LARGE SCALE GENOMIC DNA]</scope>
    <source>
        <strain evidence="1 2">AS3.12</strain>
    </source>
</reference>
<name>A0A7X0JLI3_9HYPH</name>
<dbReference type="AlphaFoldDB" id="A0A7X0JLI3"/>
<protein>
    <submittedName>
        <fullName evidence="1">Uncharacterized protein</fullName>
    </submittedName>
</protein>
<evidence type="ECO:0000313" key="1">
    <source>
        <dbReference type="EMBL" id="MBB6508897.1"/>
    </source>
</evidence>
<comment type="caution">
    <text evidence="1">The sequence shown here is derived from an EMBL/GenBank/DDBJ whole genome shotgun (WGS) entry which is preliminary data.</text>
</comment>
<sequence>MVFFVHIMIPVEQPESDRPLLLPEVLTRITLQLV</sequence>
<keyword evidence="2" id="KW-1185">Reference proteome</keyword>
<dbReference type="EMBL" id="JACHBU010000003">
    <property type="protein sequence ID" value="MBB6508897.1"/>
    <property type="molecule type" value="Genomic_DNA"/>
</dbReference>
<evidence type="ECO:0000313" key="2">
    <source>
        <dbReference type="Proteomes" id="UP000585437"/>
    </source>
</evidence>
<accession>A0A7X0JLI3</accession>
<dbReference type="Proteomes" id="UP000585437">
    <property type="component" value="Unassembled WGS sequence"/>
</dbReference>